<evidence type="ECO:0000256" key="2">
    <source>
        <dbReference type="ARBA" id="ARBA00022771"/>
    </source>
</evidence>
<dbReference type="PROSITE" id="PS50865">
    <property type="entry name" value="ZF_MYND_2"/>
    <property type="match status" value="1"/>
</dbReference>
<keyword evidence="7" id="KW-1185">Reference proteome</keyword>
<dbReference type="RefSeq" id="XP_047762748.1">
    <property type="nucleotide sequence ID" value="XM_047904831.1"/>
</dbReference>
<evidence type="ECO:0000313" key="6">
    <source>
        <dbReference type="EMBL" id="UJO18382.1"/>
    </source>
</evidence>
<organism evidence="6 7">
    <name type="scientific">Passalora fulva</name>
    <name type="common">Tomato leaf mold</name>
    <name type="synonym">Cladosporium fulvum</name>
    <dbReference type="NCBI Taxonomy" id="5499"/>
    <lineage>
        <taxon>Eukaryota</taxon>
        <taxon>Fungi</taxon>
        <taxon>Dikarya</taxon>
        <taxon>Ascomycota</taxon>
        <taxon>Pezizomycotina</taxon>
        <taxon>Dothideomycetes</taxon>
        <taxon>Dothideomycetidae</taxon>
        <taxon>Mycosphaerellales</taxon>
        <taxon>Mycosphaerellaceae</taxon>
        <taxon>Fulvia</taxon>
    </lineage>
</organism>
<dbReference type="Gene3D" id="6.10.140.2220">
    <property type="match status" value="1"/>
</dbReference>
<sequence length="239" mass="26091">MASAPGDSTNVTPMATTSVLRLHVPPDDESGDPTEMHISADPFNDDTHWVISPISKQLGLPVKVAIYSSEDAQQENETARLLFLDAEIGSPSFALSTCDPCMGPVIVLRCDGQDIDATTRLTLTGKTQEYIHDVRDRFDDLKSGEQTIEEFYAHARARFTRESAAKLYRDLMDGIAGYLNPFKAITAGGIRFCAGCGAIKATSGRALLVCGRCGVGRYCSRECQKQEWQVHKSGCKKPI</sequence>
<dbReference type="OrthoDB" id="3648505at2759"/>
<protein>
    <recommendedName>
        <fullName evidence="5">MYND-type domain-containing protein</fullName>
    </recommendedName>
</protein>
<evidence type="ECO:0000256" key="3">
    <source>
        <dbReference type="ARBA" id="ARBA00022833"/>
    </source>
</evidence>
<gene>
    <name evidence="6" type="ORF">CLAFUR5_05683</name>
</gene>
<dbReference type="KEGG" id="ffu:CLAFUR5_05683"/>
<keyword evidence="1" id="KW-0479">Metal-binding</keyword>
<dbReference type="Proteomes" id="UP000756132">
    <property type="component" value="Chromosome 5"/>
</dbReference>
<dbReference type="AlphaFoldDB" id="A0A9Q8LIZ9"/>
<dbReference type="GO" id="GO:0008270">
    <property type="term" value="F:zinc ion binding"/>
    <property type="evidence" value="ECO:0007669"/>
    <property type="project" value="UniProtKB-KW"/>
</dbReference>
<dbReference type="GeneID" id="71985561"/>
<keyword evidence="3" id="KW-0862">Zinc</keyword>
<keyword evidence="2 4" id="KW-0863">Zinc-finger</keyword>
<feature type="domain" description="MYND-type" evidence="5">
    <location>
        <begin position="193"/>
        <end position="235"/>
    </location>
</feature>
<dbReference type="PROSITE" id="PS01360">
    <property type="entry name" value="ZF_MYND_1"/>
    <property type="match status" value="1"/>
</dbReference>
<dbReference type="Pfam" id="PF01753">
    <property type="entry name" value="zf-MYND"/>
    <property type="match status" value="1"/>
</dbReference>
<dbReference type="OMA" id="DEMAYEN"/>
<evidence type="ECO:0000256" key="4">
    <source>
        <dbReference type="PROSITE-ProRule" id="PRU00134"/>
    </source>
</evidence>
<dbReference type="SUPFAM" id="SSF144232">
    <property type="entry name" value="HIT/MYND zinc finger-like"/>
    <property type="match status" value="1"/>
</dbReference>
<evidence type="ECO:0000259" key="5">
    <source>
        <dbReference type="PROSITE" id="PS50865"/>
    </source>
</evidence>
<evidence type="ECO:0000256" key="1">
    <source>
        <dbReference type="ARBA" id="ARBA00022723"/>
    </source>
</evidence>
<reference evidence="6" key="2">
    <citation type="journal article" date="2022" name="Microb. Genom.">
        <title>A chromosome-scale genome assembly of the tomato pathogen Cladosporium fulvum reveals a compartmentalized genome architecture and the presence of a dispensable chromosome.</title>
        <authorList>
            <person name="Zaccaron A.Z."/>
            <person name="Chen L.H."/>
            <person name="Samaras A."/>
            <person name="Stergiopoulos I."/>
        </authorList>
    </citation>
    <scope>NUCLEOTIDE SEQUENCE</scope>
    <source>
        <strain evidence="6">Race5_Kim</strain>
    </source>
</reference>
<proteinExistence type="predicted"/>
<evidence type="ECO:0000313" key="7">
    <source>
        <dbReference type="Proteomes" id="UP000756132"/>
    </source>
</evidence>
<dbReference type="InterPro" id="IPR002893">
    <property type="entry name" value="Znf_MYND"/>
</dbReference>
<accession>A0A9Q8LIZ9</accession>
<name>A0A9Q8LIZ9_PASFU</name>
<dbReference type="EMBL" id="CP090167">
    <property type="protein sequence ID" value="UJO18382.1"/>
    <property type="molecule type" value="Genomic_DNA"/>
</dbReference>
<reference evidence="6" key="1">
    <citation type="submission" date="2021-12" db="EMBL/GenBank/DDBJ databases">
        <authorList>
            <person name="Zaccaron A."/>
            <person name="Stergiopoulos I."/>
        </authorList>
    </citation>
    <scope>NUCLEOTIDE SEQUENCE</scope>
    <source>
        <strain evidence="6">Race5_Kim</strain>
    </source>
</reference>